<dbReference type="Gene3D" id="2.40.30.30">
    <property type="entry name" value="Riboflavin kinase-like"/>
    <property type="match status" value="1"/>
</dbReference>
<sequence length="153" mass="17787">MTYLEKPIFLEGTVVHGYGRGKEIKCPTANLNAASLEEKLKDCENGVYFGWARINNDENIYKMVMSFGYNVYFGNKQFTIEAHILNDFKSDFYDQNLRLIVNGFIRPMLNFDSLDQLLEAIEKDKSIAKIELEKEPFLKDQKNEFIAKVIKKN</sequence>
<dbReference type="AlphaFoldDB" id="A0AAV7Y7J1"/>
<keyword evidence="7" id="KW-0067">ATP-binding</keyword>
<dbReference type="SMART" id="SM00904">
    <property type="entry name" value="Flavokinase"/>
    <property type="match status" value="1"/>
</dbReference>
<comment type="pathway">
    <text evidence="1">Cofactor biosynthesis; FMN biosynthesis; FMN from riboflavin (ATP route): step 1/1.</text>
</comment>
<proteinExistence type="predicted"/>
<keyword evidence="6" id="KW-0547">Nucleotide-binding</keyword>
<evidence type="ECO:0000256" key="7">
    <source>
        <dbReference type="ARBA" id="ARBA00022840"/>
    </source>
</evidence>
<dbReference type="GO" id="GO:0009231">
    <property type="term" value="P:riboflavin biosynthetic process"/>
    <property type="evidence" value="ECO:0007669"/>
    <property type="project" value="InterPro"/>
</dbReference>
<evidence type="ECO:0000313" key="10">
    <source>
        <dbReference type="EMBL" id="KAJ6232838.1"/>
    </source>
</evidence>
<evidence type="ECO:0000256" key="2">
    <source>
        <dbReference type="ARBA" id="ARBA00012105"/>
    </source>
</evidence>
<evidence type="ECO:0000256" key="4">
    <source>
        <dbReference type="ARBA" id="ARBA00022643"/>
    </source>
</evidence>
<name>A0AAV7Y7J1_9EUKA</name>
<keyword evidence="4" id="KW-0288">FMN</keyword>
<dbReference type="Pfam" id="PF01687">
    <property type="entry name" value="Flavokinase"/>
    <property type="match status" value="1"/>
</dbReference>
<dbReference type="PANTHER" id="PTHR22749:SF6">
    <property type="entry name" value="RIBOFLAVIN KINASE"/>
    <property type="match status" value="1"/>
</dbReference>
<keyword evidence="12" id="KW-1185">Reference proteome</keyword>
<dbReference type="InterPro" id="IPR023468">
    <property type="entry name" value="Riboflavin_kinase"/>
</dbReference>
<protein>
    <recommendedName>
        <fullName evidence="2">riboflavin kinase</fullName>
        <ecNumber evidence="2">2.7.1.26</ecNumber>
    </recommendedName>
</protein>
<evidence type="ECO:0000256" key="3">
    <source>
        <dbReference type="ARBA" id="ARBA00022630"/>
    </source>
</evidence>
<dbReference type="EMBL" id="JANTQA010000070">
    <property type="protein sequence ID" value="KAJ3424820.1"/>
    <property type="molecule type" value="Genomic_DNA"/>
</dbReference>
<dbReference type="EC" id="2.7.1.26" evidence="2"/>
<dbReference type="PANTHER" id="PTHR22749">
    <property type="entry name" value="RIBOFLAVIN KINASE/FMN ADENYLYLTRANSFERASE"/>
    <property type="match status" value="1"/>
</dbReference>
<dbReference type="InterPro" id="IPR015865">
    <property type="entry name" value="Riboflavin_kinase_bac/euk"/>
</dbReference>
<dbReference type="EMBL" id="JAOAOG010000287">
    <property type="protein sequence ID" value="KAJ6232838.1"/>
    <property type="molecule type" value="Genomic_DNA"/>
</dbReference>
<accession>A0AAV7Y7J1</accession>
<dbReference type="Proteomes" id="UP001146793">
    <property type="component" value="Unassembled WGS sequence"/>
</dbReference>
<evidence type="ECO:0000256" key="1">
    <source>
        <dbReference type="ARBA" id="ARBA00005201"/>
    </source>
</evidence>
<evidence type="ECO:0000259" key="8">
    <source>
        <dbReference type="SMART" id="SM00904"/>
    </source>
</evidence>
<organism evidence="9 11">
    <name type="scientific">Anaeramoeba flamelloides</name>
    <dbReference type="NCBI Taxonomy" id="1746091"/>
    <lineage>
        <taxon>Eukaryota</taxon>
        <taxon>Metamonada</taxon>
        <taxon>Anaeramoebidae</taxon>
        <taxon>Anaeramoeba</taxon>
    </lineage>
</organism>
<evidence type="ECO:0000313" key="11">
    <source>
        <dbReference type="Proteomes" id="UP001146793"/>
    </source>
</evidence>
<dbReference type="SUPFAM" id="SSF82114">
    <property type="entry name" value="Riboflavin kinase-like"/>
    <property type="match status" value="1"/>
</dbReference>
<reference evidence="9" key="2">
    <citation type="submission" date="2022-08" db="EMBL/GenBank/DDBJ databases">
        <title>Novel sulphate-reducing endosymbionts in the free-living metamonad Anaeramoeba.</title>
        <authorList>
            <person name="Jerlstrom-Hultqvist J."/>
            <person name="Cepicka I."/>
            <person name="Gallot-Lavallee L."/>
            <person name="Salas-Leiva D."/>
            <person name="Curtis B.A."/>
            <person name="Zahonova K."/>
            <person name="Pipaliya S."/>
            <person name="Dacks J."/>
            <person name="Roger A.J."/>
        </authorList>
    </citation>
    <scope>NUCLEOTIDE SEQUENCE</scope>
    <source>
        <strain evidence="9">Busselton2</strain>
    </source>
</reference>
<evidence type="ECO:0000313" key="12">
    <source>
        <dbReference type="Proteomes" id="UP001150062"/>
    </source>
</evidence>
<evidence type="ECO:0000256" key="5">
    <source>
        <dbReference type="ARBA" id="ARBA00022679"/>
    </source>
</evidence>
<comment type="caution">
    <text evidence="9">The sequence shown here is derived from an EMBL/GenBank/DDBJ whole genome shotgun (WGS) entry which is preliminary data.</text>
</comment>
<dbReference type="GO" id="GO:0005524">
    <property type="term" value="F:ATP binding"/>
    <property type="evidence" value="ECO:0007669"/>
    <property type="project" value="UniProtKB-KW"/>
</dbReference>
<keyword evidence="3" id="KW-0285">Flavoprotein</keyword>
<dbReference type="GO" id="GO:0008531">
    <property type="term" value="F:riboflavin kinase activity"/>
    <property type="evidence" value="ECO:0007669"/>
    <property type="project" value="UniProtKB-EC"/>
</dbReference>
<dbReference type="Proteomes" id="UP001150062">
    <property type="component" value="Unassembled WGS sequence"/>
</dbReference>
<gene>
    <name evidence="9" type="ORF">M0812_27246</name>
    <name evidence="10" type="ORF">M0813_04364</name>
</gene>
<keyword evidence="9" id="KW-0418">Kinase</keyword>
<reference evidence="10" key="1">
    <citation type="submission" date="2022-08" db="EMBL/GenBank/DDBJ databases">
        <title>Novel sulfate-reducing endosymbionts in the free-living metamonad Anaeramoeba.</title>
        <authorList>
            <person name="Jerlstrom-Hultqvist J."/>
            <person name="Cepicka I."/>
            <person name="Gallot-Lavallee L."/>
            <person name="Salas-Leiva D."/>
            <person name="Curtis B.A."/>
            <person name="Zahonova K."/>
            <person name="Pipaliya S."/>
            <person name="Dacks J."/>
            <person name="Roger A.J."/>
        </authorList>
    </citation>
    <scope>NUCLEOTIDE SEQUENCE</scope>
    <source>
        <strain evidence="10">Schooner1</strain>
    </source>
</reference>
<dbReference type="GO" id="GO:0009398">
    <property type="term" value="P:FMN biosynthetic process"/>
    <property type="evidence" value="ECO:0007669"/>
    <property type="project" value="TreeGrafter"/>
</dbReference>
<feature type="domain" description="Riboflavin kinase" evidence="8">
    <location>
        <begin position="3"/>
        <end position="133"/>
    </location>
</feature>
<evidence type="ECO:0000256" key="6">
    <source>
        <dbReference type="ARBA" id="ARBA00022741"/>
    </source>
</evidence>
<evidence type="ECO:0000313" key="9">
    <source>
        <dbReference type="EMBL" id="KAJ3424820.1"/>
    </source>
</evidence>
<dbReference type="InterPro" id="IPR023465">
    <property type="entry name" value="Riboflavin_kinase_dom_sf"/>
</dbReference>
<keyword evidence="5" id="KW-0808">Transferase</keyword>